<comment type="caution">
    <text evidence="1">The sequence shown here is derived from an EMBL/GenBank/DDBJ whole genome shotgun (WGS) entry which is preliminary data.</text>
</comment>
<sequence>MTRPTETDFEIIFIRDLGKFSAAGKRISRRDLLRLYIMAASKRVDWDGIDRERAVSFAAAEIKRGGVVDGSDEISS</sequence>
<name>A0A7X6IB97_9BACT</name>
<keyword evidence="2" id="KW-1185">Reference proteome</keyword>
<reference evidence="1 2" key="1">
    <citation type="journal article" date="2020" name="Nature">
        <title>Bacterial chemolithoautotrophy via manganese oxidation.</title>
        <authorList>
            <person name="Yu H."/>
            <person name="Leadbetter J.R."/>
        </authorList>
    </citation>
    <scope>NUCLEOTIDE SEQUENCE [LARGE SCALE GENOMIC DNA]</scope>
    <source>
        <strain evidence="1 2">Mn-1</strain>
    </source>
</reference>
<organism evidence="1 2">
    <name type="scientific">Candidatus Manganitrophus noduliformans</name>
    <dbReference type="NCBI Taxonomy" id="2606439"/>
    <lineage>
        <taxon>Bacteria</taxon>
        <taxon>Pseudomonadati</taxon>
        <taxon>Nitrospirota</taxon>
        <taxon>Nitrospiria</taxon>
        <taxon>Candidatus Troglogloeales</taxon>
        <taxon>Candidatus Manganitrophaceae</taxon>
        <taxon>Candidatus Manganitrophus</taxon>
    </lineage>
</organism>
<accession>A0A7X6IB97</accession>
<protein>
    <submittedName>
        <fullName evidence="1">Uncharacterized protein</fullName>
    </submittedName>
</protein>
<evidence type="ECO:0000313" key="1">
    <source>
        <dbReference type="EMBL" id="NKE71256.1"/>
    </source>
</evidence>
<gene>
    <name evidence="1" type="ORF">MNODULE_10955</name>
</gene>
<dbReference type="Proteomes" id="UP000534783">
    <property type="component" value="Unassembled WGS sequence"/>
</dbReference>
<dbReference type="RefSeq" id="WP_168059727.1">
    <property type="nucleotide sequence ID" value="NZ_VTOW01000002.1"/>
</dbReference>
<proteinExistence type="predicted"/>
<evidence type="ECO:0000313" key="2">
    <source>
        <dbReference type="Proteomes" id="UP000534783"/>
    </source>
</evidence>
<dbReference type="AlphaFoldDB" id="A0A7X6IB97"/>
<dbReference type="EMBL" id="VTOW01000002">
    <property type="protein sequence ID" value="NKE71256.1"/>
    <property type="molecule type" value="Genomic_DNA"/>
</dbReference>